<organism evidence="1 2">
    <name type="scientific">Streptomyces angustmyceticus</name>
    <dbReference type="NCBI Taxonomy" id="285578"/>
    <lineage>
        <taxon>Bacteria</taxon>
        <taxon>Bacillati</taxon>
        <taxon>Actinomycetota</taxon>
        <taxon>Actinomycetes</taxon>
        <taxon>Kitasatosporales</taxon>
        <taxon>Streptomycetaceae</taxon>
        <taxon>Streptomyces</taxon>
    </lineage>
</organism>
<name>A0A5J4L222_9ACTN</name>
<sequence length="108" mass="11301">MTETHQNAPAARAAYRAEVFVRNGRWHLEVASLDSEPDTGDTEALLVTLWPVEETPDGSGFPAASLGAQLLDNGFTLADPGRGTGGWTPTGEEGHYAASCCATDEAPA</sequence>
<dbReference type="Proteomes" id="UP000325598">
    <property type="component" value="Unassembled WGS sequence"/>
</dbReference>
<dbReference type="EMBL" id="BLAG01000004">
    <property type="protein sequence ID" value="GES28223.1"/>
    <property type="molecule type" value="Genomic_DNA"/>
</dbReference>
<dbReference type="RefSeq" id="WP_086720299.1">
    <property type="nucleotide sequence ID" value="NZ_BLAG01000004.1"/>
</dbReference>
<accession>A0A5J4L222</accession>
<gene>
    <name evidence="1" type="ORF">San01_07100</name>
</gene>
<dbReference type="OrthoDB" id="4250055at2"/>
<comment type="caution">
    <text evidence="1">The sequence shown here is derived from an EMBL/GenBank/DDBJ whole genome shotgun (WGS) entry which is preliminary data.</text>
</comment>
<keyword evidence="2" id="KW-1185">Reference proteome</keyword>
<evidence type="ECO:0000313" key="2">
    <source>
        <dbReference type="Proteomes" id="UP000325598"/>
    </source>
</evidence>
<dbReference type="AlphaFoldDB" id="A0A5J4L222"/>
<protein>
    <submittedName>
        <fullName evidence="1">Uncharacterized protein</fullName>
    </submittedName>
</protein>
<dbReference type="GeneID" id="96749392"/>
<proteinExistence type="predicted"/>
<reference evidence="1 2" key="1">
    <citation type="submission" date="2019-10" db="EMBL/GenBank/DDBJ databases">
        <title>Whole genome shotgun sequence of Streptomyces angustmyceticus NBRC 3934.</title>
        <authorList>
            <person name="Hosoyama A."/>
            <person name="Ichikawa N."/>
            <person name="Kimura A."/>
            <person name="Kitahashi Y."/>
            <person name="Komaki H."/>
            <person name="Uohara A."/>
        </authorList>
    </citation>
    <scope>NUCLEOTIDE SEQUENCE [LARGE SCALE GENOMIC DNA]</scope>
    <source>
        <strain evidence="1 2">NBRC 3934</strain>
    </source>
</reference>
<evidence type="ECO:0000313" key="1">
    <source>
        <dbReference type="EMBL" id="GES28223.1"/>
    </source>
</evidence>